<dbReference type="CDD" id="cd00067">
    <property type="entry name" value="GAL4"/>
    <property type="match status" value="1"/>
</dbReference>
<dbReference type="InterPro" id="IPR021858">
    <property type="entry name" value="Fun_TF"/>
</dbReference>
<dbReference type="SMART" id="SM00066">
    <property type="entry name" value="GAL4"/>
    <property type="match status" value="1"/>
</dbReference>
<evidence type="ECO:0000256" key="1">
    <source>
        <dbReference type="ARBA" id="ARBA00004123"/>
    </source>
</evidence>
<dbReference type="InterPro" id="IPR001138">
    <property type="entry name" value="Zn2Cys6_DnaBD"/>
</dbReference>
<reference evidence="5" key="1">
    <citation type="journal article" date="2020" name="Stud. Mycol.">
        <title>101 Dothideomycetes genomes: a test case for predicting lifestyles and emergence of pathogens.</title>
        <authorList>
            <person name="Haridas S."/>
            <person name="Albert R."/>
            <person name="Binder M."/>
            <person name="Bloem J."/>
            <person name="Labutti K."/>
            <person name="Salamov A."/>
            <person name="Andreopoulos B."/>
            <person name="Baker S."/>
            <person name="Barry K."/>
            <person name="Bills G."/>
            <person name="Bluhm B."/>
            <person name="Cannon C."/>
            <person name="Castanera R."/>
            <person name="Culley D."/>
            <person name="Daum C."/>
            <person name="Ezra D."/>
            <person name="Gonzalez J."/>
            <person name="Henrissat B."/>
            <person name="Kuo A."/>
            <person name="Liang C."/>
            <person name="Lipzen A."/>
            <person name="Lutzoni F."/>
            <person name="Magnuson J."/>
            <person name="Mondo S."/>
            <person name="Nolan M."/>
            <person name="Ohm R."/>
            <person name="Pangilinan J."/>
            <person name="Park H.-J."/>
            <person name="Ramirez L."/>
            <person name="Alfaro M."/>
            <person name="Sun H."/>
            <person name="Tritt A."/>
            <person name="Yoshinaga Y."/>
            <person name="Zwiers L.-H."/>
            <person name="Turgeon B."/>
            <person name="Goodwin S."/>
            <person name="Spatafora J."/>
            <person name="Crous P."/>
            <person name="Grigoriev I."/>
        </authorList>
    </citation>
    <scope>NUCLEOTIDE SEQUENCE</scope>
    <source>
        <strain evidence="5">CBS 122681</strain>
    </source>
</reference>
<dbReference type="GO" id="GO:0000981">
    <property type="term" value="F:DNA-binding transcription factor activity, RNA polymerase II-specific"/>
    <property type="evidence" value="ECO:0007669"/>
    <property type="project" value="InterPro"/>
</dbReference>
<dbReference type="EMBL" id="MU004592">
    <property type="protein sequence ID" value="KAF2647685.1"/>
    <property type="molecule type" value="Genomic_DNA"/>
</dbReference>
<dbReference type="Proteomes" id="UP000799324">
    <property type="component" value="Unassembled WGS sequence"/>
</dbReference>
<organism evidence="5 6">
    <name type="scientific">Lophiostoma macrostomum CBS 122681</name>
    <dbReference type="NCBI Taxonomy" id="1314788"/>
    <lineage>
        <taxon>Eukaryota</taxon>
        <taxon>Fungi</taxon>
        <taxon>Dikarya</taxon>
        <taxon>Ascomycota</taxon>
        <taxon>Pezizomycotina</taxon>
        <taxon>Dothideomycetes</taxon>
        <taxon>Pleosporomycetidae</taxon>
        <taxon>Pleosporales</taxon>
        <taxon>Lophiostomataceae</taxon>
        <taxon>Lophiostoma</taxon>
    </lineage>
</organism>
<dbReference type="GO" id="GO:0005634">
    <property type="term" value="C:nucleus"/>
    <property type="evidence" value="ECO:0007669"/>
    <property type="project" value="UniProtKB-SubCell"/>
</dbReference>
<sequence>MSRDGSFLGQDGESLGAEFDDLLGRPGTNHDMNPLQPGPYDYDVGLLSESLLSEFPAAWNDLHFFPGLDLGLAPAQAIQQPGGVHPRKKRGKTYIGCFTCKQRKIKCDERRPVCRNCERSRYHSCRGYLDHDSNNASVEDASTQQPRKRARRAGAADAYAEEQDPQRATPRSMFSSDTFFAEDLLQPDRPSVESPLQSLDATSQAGALVQQQGGDEPPTPLMTPNAPESDTDLIDHYRDVVCHIMMPTVDVSRNPWLQLYLPLALTSPPTKTQLALRHALLSVSAYHKMQSNTATSARDRVRAESHKLEASRLLNEITTHSIHDLDTAEKCSLLAAAMTLITVGVFSGDRSDCHADLELAKLILQRTGGDPFWKSHLHSSILLQIFRCYDMVASTMKPSFWEDADRVDSDASFDDHVDPCEDALQNHSQPLAESRSNMMSLRPQEFPYTQHYILDISFGIGLGTISALNRIIRLARVCSEYDGPSSWPEDLRSAVDALETQLYETEANPTAFKRVAGHDTGALNCSFETPGTPEARKPAATLPSVISDELLENHQWAFHYAVILFLHRSVQPSPFKLNASRLKTAQNCVNKVLDRLENIDSLTRGPSVRSANTLWPAFTAACEAVEVPLRHRALIWFARAGKRGIGNISAAKESVMEVWRRVDRLVDDEGDGGLGPVDWREVMKDLEWKIMLT</sequence>
<keyword evidence="6" id="KW-1185">Reference proteome</keyword>
<dbReference type="PANTHER" id="PTHR37534:SF20">
    <property type="entry name" value="PRO1A C6 ZINK-FINGER PROTEIN"/>
    <property type="match status" value="1"/>
</dbReference>
<feature type="compositionally biased region" description="Polar residues" evidence="3">
    <location>
        <begin position="194"/>
        <end position="213"/>
    </location>
</feature>
<dbReference type="PROSITE" id="PS50048">
    <property type="entry name" value="ZN2_CY6_FUNGAL_2"/>
    <property type="match status" value="1"/>
</dbReference>
<comment type="subcellular location">
    <subcellularLocation>
        <location evidence="1">Nucleus</location>
    </subcellularLocation>
</comment>
<evidence type="ECO:0000256" key="2">
    <source>
        <dbReference type="ARBA" id="ARBA00023242"/>
    </source>
</evidence>
<accession>A0A6A6SII8</accession>
<evidence type="ECO:0000256" key="3">
    <source>
        <dbReference type="SAM" id="MobiDB-lite"/>
    </source>
</evidence>
<name>A0A6A6SII8_9PLEO</name>
<dbReference type="GO" id="GO:0008270">
    <property type="term" value="F:zinc ion binding"/>
    <property type="evidence" value="ECO:0007669"/>
    <property type="project" value="InterPro"/>
</dbReference>
<protein>
    <recommendedName>
        <fullName evidence="4">Zn(2)-C6 fungal-type domain-containing protein</fullName>
    </recommendedName>
</protein>
<proteinExistence type="predicted"/>
<dbReference type="Pfam" id="PF11951">
    <property type="entry name" value="Fungal_trans_2"/>
    <property type="match status" value="1"/>
</dbReference>
<gene>
    <name evidence="5" type="ORF">K491DRAFT_723227</name>
</gene>
<feature type="compositionally biased region" description="Polar residues" evidence="3">
    <location>
        <begin position="134"/>
        <end position="145"/>
    </location>
</feature>
<dbReference type="PROSITE" id="PS00463">
    <property type="entry name" value="ZN2_CY6_FUNGAL_1"/>
    <property type="match status" value="1"/>
</dbReference>
<dbReference type="PANTHER" id="PTHR37534">
    <property type="entry name" value="TRANSCRIPTIONAL ACTIVATOR PROTEIN UGA3"/>
    <property type="match status" value="1"/>
</dbReference>
<evidence type="ECO:0000313" key="6">
    <source>
        <dbReference type="Proteomes" id="UP000799324"/>
    </source>
</evidence>
<feature type="region of interest" description="Disordered" evidence="3">
    <location>
        <begin position="188"/>
        <end position="220"/>
    </location>
</feature>
<dbReference type="InterPro" id="IPR036864">
    <property type="entry name" value="Zn2-C6_fun-type_DNA-bd_sf"/>
</dbReference>
<evidence type="ECO:0000313" key="5">
    <source>
        <dbReference type="EMBL" id="KAF2647685.1"/>
    </source>
</evidence>
<feature type="region of interest" description="Disordered" evidence="3">
    <location>
        <begin position="130"/>
        <end position="172"/>
    </location>
</feature>
<dbReference type="AlphaFoldDB" id="A0A6A6SII8"/>
<keyword evidence="2" id="KW-0539">Nucleus</keyword>
<dbReference type="Pfam" id="PF00172">
    <property type="entry name" value="Zn_clus"/>
    <property type="match status" value="1"/>
</dbReference>
<feature type="domain" description="Zn(2)-C6 fungal-type" evidence="4">
    <location>
        <begin position="96"/>
        <end position="125"/>
    </location>
</feature>
<feature type="region of interest" description="Disordered" evidence="3">
    <location>
        <begin position="1"/>
        <end position="36"/>
    </location>
</feature>
<dbReference type="OrthoDB" id="3477330at2759"/>
<evidence type="ECO:0000259" key="4">
    <source>
        <dbReference type="PROSITE" id="PS50048"/>
    </source>
</evidence>
<dbReference type="Gene3D" id="4.10.240.10">
    <property type="entry name" value="Zn(2)-C6 fungal-type DNA-binding domain"/>
    <property type="match status" value="1"/>
</dbReference>
<dbReference type="SUPFAM" id="SSF57701">
    <property type="entry name" value="Zn2/Cys6 DNA-binding domain"/>
    <property type="match status" value="1"/>
</dbReference>